<dbReference type="RefSeq" id="WP_150516340.1">
    <property type="nucleotide sequence ID" value="NZ_BMVX01000001.1"/>
</dbReference>
<reference evidence="2 3" key="2">
    <citation type="submission" date="2017-09" db="EMBL/GenBank/DDBJ databases">
        <authorList>
            <person name="Lee N."/>
            <person name="Cho B.-K."/>
        </authorList>
    </citation>
    <scope>NUCLEOTIDE SEQUENCE [LARGE SCALE GENOMIC DNA]</scope>
    <source>
        <strain evidence="2 3">ATCC 27467</strain>
    </source>
</reference>
<dbReference type="KEGG" id="ssub:CP968_02095"/>
<sequence length="123" mass="13562">MTERVWNYKATAGRVAGVDLTGFKVEATDGGIGKVDAHSDEVDDAYLVVDTGGWIFGKEVLLPADTVVSIDPEEEKVFLDLTRGQVKDAPEFRRDEHLDHPGYHRELGRYYDVGVPFGGGRPV</sequence>
<protein>
    <submittedName>
        <fullName evidence="2">PRC-barrel domain containing protein</fullName>
    </submittedName>
</protein>
<dbReference type="Gene3D" id="3.90.50.10">
    <property type="entry name" value="Photosynthetic Reaction Center, subunit H, domain 2"/>
    <property type="match status" value="1"/>
</dbReference>
<dbReference type="OrthoDB" id="510842at2"/>
<dbReference type="InterPro" id="IPR014747">
    <property type="entry name" value="Bac_photo_RC_H_C"/>
</dbReference>
<dbReference type="EMBL" id="BMVX01000001">
    <property type="protein sequence ID" value="GGZ45824.1"/>
    <property type="molecule type" value="Genomic_DNA"/>
</dbReference>
<evidence type="ECO:0000313" key="1">
    <source>
        <dbReference type="EMBL" id="GGZ45824.1"/>
    </source>
</evidence>
<dbReference type="SUPFAM" id="SSF50346">
    <property type="entry name" value="PRC-barrel domain"/>
    <property type="match status" value="1"/>
</dbReference>
<accession>A0A5P2UD89</accession>
<evidence type="ECO:0000313" key="3">
    <source>
        <dbReference type="Proteomes" id="UP000326831"/>
    </source>
</evidence>
<gene>
    <name evidence="2" type="ORF">CP968_02095</name>
    <name evidence="1" type="ORF">GCM10010371_01050</name>
</gene>
<dbReference type="Proteomes" id="UP000326831">
    <property type="component" value="Chromosome"/>
</dbReference>
<dbReference type="EMBL" id="CP023701">
    <property type="protein sequence ID" value="QEU77243.1"/>
    <property type="molecule type" value="Genomic_DNA"/>
</dbReference>
<evidence type="ECO:0000313" key="2">
    <source>
        <dbReference type="EMBL" id="QEU77243.1"/>
    </source>
</evidence>
<dbReference type="GO" id="GO:0019684">
    <property type="term" value="P:photosynthesis, light reaction"/>
    <property type="evidence" value="ECO:0007669"/>
    <property type="project" value="InterPro"/>
</dbReference>
<reference evidence="1" key="3">
    <citation type="submission" date="2020-09" db="EMBL/GenBank/DDBJ databases">
        <authorList>
            <person name="Sun Q."/>
            <person name="Ohkuma M."/>
        </authorList>
    </citation>
    <scope>NUCLEOTIDE SEQUENCE</scope>
    <source>
        <strain evidence="1">JCM 4834</strain>
    </source>
</reference>
<organism evidence="2 3">
    <name type="scientific">Streptomyces subrutilus</name>
    <dbReference type="NCBI Taxonomy" id="36818"/>
    <lineage>
        <taxon>Bacteria</taxon>
        <taxon>Bacillati</taxon>
        <taxon>Actinomycetota</taxon>
        <taxon>Actinomycetes</taxon>
        <taxon>Kitasatosporales</taxon>
        <taxon>Streptomycetaceae</taxon>
        <taxon>Streptomyces</taxon>
    </lineage>
</organism>
<dbReference type="AlphaFoldDB" id="A0A5P2UD89"/>
<reference evidence="1" key="1">
    <citation type="journal article" date="2014" name="Int. J. Syst. Evol. Microbiol.">
        <title>Complete genome sequence of Corynebacterium casei LMG S-19264T (=DSM 44701T), isolated from a smear-ripened cheese.</title>
        <authorList>
            <consortium name="US DOE Joint Genome Institute (JGI-PGF)"/>
            <person name="Walter F."/>
            <person name="Albersmeier A."/>
            <person name="Kalinowski J."/>
            <person name="Ruckert C."/>
        </authorList>
    </citation>
    <scope>NUCLEOTIDE SEQUENCE</scope>
    <source>
        <strain evidence="1">JCM 4834</strain>
    </source>
</reference>
<proteinExistence type="predicted"/>
<dbReference type="GO" id="GO:0030077">
    <property type="term" value="C:plasma membrane light-harvesting complex"/>
    <property type="evidence" value="ECO:0007669"/>
    <property type="project" value="InterPro"/>
</dbReference>
<dbReference type="InterPro" id="IPR011033">
    <property type="entry name" value="PRC_barrel-like_sf"/>
</dbReference>
<dbReference type="Proteomes" id="UP000634660">
    <property type="component" value="Unassembled WGS sequence"/>
</dbReference>
<keyword evidence="3" id="KW-1185">Reference proteome</keyword>
<name>A0A5P2UD89_9ACTN</name>